<dbReference type="PANTHER" id="PTHR10174">
    <property type="entry name" value="ALPHA-TOCOPHEROL TRANSFER PROTEIN-RELATED"/>
    <property type="match status" value="1"/>
</dbReference>
<keyword evidence="3" id="KW-1185">Reference proteome</keyword>
<protein>
    <recommendedName>
        <fullName evidence="1">DUF6824 domain-containing protein</fullName>
    </recommendedName>
</protein>
<dbReference type="InterPro" id="IPR036273">
    <property type="entry name" value="CRAL/TRIO_N_dom_sf"/>
</dbReference>
<reference evidence="2" key="1">
    <citation type="submission" date="2023-08" db="EMBL/GenBank/DDBJ databases">
        <authorList>
            <person name="Audoor S."/>
            <person name="Bilcke G."/>
        </authorList>
    </citation>
    <scope>NUCLEOTIDE SEQUENCE</scope>
</reference>
<accession>A0AAD2JPF7</accession>
<dbReference type="AlphaFoldDB" id="A0AAD2JPF7"/>
<name>A0AAD2JPF7_9STRA</name>
<proteinExistence type="predicted"/>
<evidence type="ECO:0000313" key="2">
    <source>
        <dbReference type="EMBL" id="CAJ1969894.1"/>
    </source>
</evidence>
<sequence>MTSSLSNNSFAIQACLPYFNDDDQAEGNNIPNHLKKKNNNDRIASKPEMKQTEELLSSEMSQLSVQERSNALDDLHCVGEELRETPEMIQRSLAEFEDAVRKERNPVYEMAVNQNRAHVEDPKFRLKFLRAKLYDTRKSVRKMMSFLECKAKYFGNDKVAREIDLSDLSKEDMELMLSGLFHVQDERDRRGRVVLHFFGKLLRRCKADNLIRISYYIIFNTLSFLPDVQRKGIVAVYNDATLPGETFSMPGFSFIKEIQGFFDSGPLRFSGIHYCLHARGHNLALNNAIASLFLNGMAQCDRVRTRIHYGSIMELQYQLQSYGIPLSTIPFGVRGNIRNDILNVWFERHLKETNQSIRLHELSQDMEIESDLMGYHVPQEQKDDDARYALLMDPWQEGGDTVHTSGMSDSIKPTEMDVLFGKGYRLQLHPGNVRFREFLEQHRDEYESTPRQNRRAMAVELAQSLRNNGARFLQKAESGEWMESDNSQAEKKVSQFFRELRKKKAKEAGGR</sequence>
<comment type="caution">
    <text evidence="2">The sequence shown here is derived from an EMBL/GenBank/DDBJ whole genome shotgun (WGS) entry which is preliminary data.</text>
</comment>
<gene>
    <name evidence="2" type="ORF">CYCCA115_LOCUS23934</name>
</gene>
<evidence type="ECO:0000313" key="3">
    <source>
        <dbReference type="Proteomes" id="UP001295423"/>
    </source>
</evidence>
<dbReference type="Pfam" id="PF20710">
    <property type="entry name" value="DUF6824"/>
    <property type="match status" value="1"/>
</dbReference>
<dbReference type="GO" id="GO:1902936">
    <property type="term" value="F:phosphatidylinositol bisphosphate binding"/>
    <property type="evidence" value="ECO:0007669"/>
    <property type="project" value="TreeGrafter"/>
</dbReference>
<evidence type="ECO:0000259" key="1">
    <source>
        <dbReference type="Pfam" id="PF20710"/>
    </source>
</evidence>
<dbReference type="PANTHER" id="PTHR10174:SF208">
    <property type="entry name" value="CRAL-TRIO DOMAIN-CONTAINING PROTEIN DDB_G0278031"/>
    <property type="match status" value="1"/>
</dbReference>
<dbReference type="InterPro" id="IPR049227">
    <property type="entry name" value="DUF6824"/>
</dbReference>
<dbReference type="GO" id="GO:0016020">
    <property type="term" value="C:membrane"/>
    <property type="evidence" value="ECO:0007669"/>
    <property type="project" value="TreeGrafter"/>
</dbReference>
<organism evidence="2 3">
    <name type="scientific">Cylindrotheca closterium</name>
    <dbReference type="NCBI Taxonomy" id="2856"/>
    <lineage>
        <taxon>Eukaryota</taxon>
        <taxon>Sar</taxon>
        <taxon>Stramenopiles</taxon>
        <taxon>Ochrophyta</taxon>
        <taxon>Bacillariophyta</taxon>
        <taxon>Bacillariophyceae</taxon>
        <taxon>Bacillariophycidae</taxon>
        <taxon>Bacillariales</taxon>
        <taxon>Bacillariaceae</taxon>
        <taxon>Cylindrotheca</taxon>
    </lineage>
</organism>
<dbReference type="Proteomes" id="UP001295423">
    <property type="component" value="Unassembled WGS sequence"/>
</dbReference>
<dbReference type="SUPFAM" id="SSF46938">
    <property type="entry name" value="CRAL/TRIO N-terminal domain"/>
    <property type="match status" value="1"/>
</dbReference>
<dbReference type="InterPro" id="IPR036865">
    <property type="entry name" value="CRAL-TRIO_dom_sf"/>
</dbReference>
<dbReference type="EMBL" id="CAKOGP040002436">
    <property type="protein sequence ID" value="CAJ1969894.1"/>
    <property type="molecule type" value="Genomic_DNA"/>
</dbReference>
<dbReference type="Gene3D" id="3.40.525.10">
    <property type="entry name" value="CRAL-TRIO lipid binding domain"/>
    <property type="match status" value="1"/>
</dbReference>
<feature type="domain" description="DUF6824" evidence="1">
    <location>
        <begin position="417"/>
        <end position="499"/>
    </location>
</feature>